<dbReference type="InterPro" id="IPR004378">
    <property type="entry name" value="F420H2_quin_Rdtase"/>
</dbReference>
<gene>
    <name evidence="2" type="ORF">BL253_19475</name>
</gene>
<dbReference type="OrthoDB" id="5186446at2"/>
<protein>
    <recommendedName>
        <fullName evidence="4">Nitroreductase</fullName>
    </recommendedName>
</protein>
<dbReference type="STRING" id="1834516.BL253_19475"/>
<accession>A0A1V2I8C5</accession>
<evidence type="ECO:0000313" key="2">
    <source>
        <dbReference type="EMBL" id="ONH28376.1"/>
    </source>
</evidence>
<dbReference type="InterPro" id="IPR012349">
    <property type="entry name" value="Split_barrel_FMN-bd"/>
</dbReference>
<dbReference type="Proteomes" id="UP000188929">
    <property type="component" value="Unassembled WGS sequence"/>
</dbReference>
<organism evidence="2 3">
    <name type="scientific">Pseudofrankia asymbiotica</name>
    <dbReference type="NCBI Taxonomy" id="1834516"/>
    <lineage>
        <taxon>Bacteria</taxon>
        <taxon>Bacillati</taxon>
        <taxon>Actinomycetota</taxon>
        <taxon>Actinomycetes</taxon>
        <taxon>Frankiales</taxon>
        <taxon>Frankiaceae</taxon>
        <taxon>Pseudofrankia</taxon>
    </lineage>
</organism>
<keyword evidence="3" id="KW-1185">Reference proteome</keyword>
<sequence length="182" mass="19606">MNETLPAAESHESTASAGPAGPAEAAGSAAPGAAAHYRAPGAFTRKVFNRLVAALTRRGVSVLGSRVLEVRGRTSGEPRRTPVNLLVLDGREYLVSPRGHGQWVRNVRAADGELYLLLGRSRAHYRATELVDEEKVQVLRAYLKRWKAEVGVFFGGVGPDSSDEELAAIAPRHPAFVLERTN</sequence>
<dbReference type="Pfam" id="PF04075">
    <property type="entry name" value="F420H2_quin_red"/>
    <property type="match status" value="1"/>
</dbReference>
<dbReference type="RefSeq" id="WP_076818614.1">
    <property type="nucleotide sequence ID" value="NZ_MOMC01000040.1"/>
</dbReference>
<reference evidence="3" key="1">
    <citation type="submission" date="2016-10" db="EMBL/GenBank/DDBJ databases">
        <title>Frankia sp. NRRL B-16386 Genome sequencing.</title>
        <authorList>
            <person name="Ghodhbane-Gtari F."/>
            <person name="Swanson E."/>
            <person name="Gueddou A."/>
            <person name="Hezbri K."/>
            <person name="Ktari K."/>
            <person name="Nouioui I."/>
            <person name="Morris K."/>
            <person name="Simpson S."/>
            <person name="Abebe-Akele F."/>
            <person name="Thomas K."/>
            <person name="Gtari M."/>
            <person name="Tisa L.S."/>
        </authorList>
    </citation>
    <scope>NUCLEOTIDE SEQUENCE [LARGE SCALE GENOMIC DNA]</scope>
    <source>
        <strain evidence="3">NRRL B-16386</strain>
    </source>
</reference>
<evidence type="ECO:0000256" key="1">
    <source>
        <dbReference type="SAM" id="MobiDB-lite"/>
    </source>
</evidence>
<dbReference type="EMBL" id="MOMC01000040">
    <property type="protein sequence ID" value="ONH28376.1"/>
    <property type="molecule type" value="Genomic_DNA"/>
</dbReference>
<dbReference type="GO" id="GO:0016491">
    <property type="term" value="F:oxidoreductase activity"/>
    <property type="evidence" value="ECO:0007669"/>
    <property type="project" value="InterPro"/>
</dbReference>
<evidence type="ECO:0008006" key="4">
    <source>
        <dbReference type="Google" id="ProtNLM"/>
    </source>
</evidence>
<feature type="region of interest" description="Disordered" evidence="1">
    <location>
        <begin position="1"/>
        <end position="28"/>
    </location>
</feature>
<evidence type="ECO:0000313" key="3">
    <source>
        <dbReference type="Proteomes" id="UP000188929"/>
    </source>
</evidence>
<proteinExistence type="predicted"/>
<dbReference type="AlphaFoldDB" id="A0A1V2I8C5"/>
<dbReference type="Gene3D" id="2.30.110.10">
    <property type="entry name" value="Electron Transport, Fmn-binding Protein, Chain A"/>
    <property type="match status" value="1"/>
</dbReference>
<comment type="caution">
    <text evidence="2">The sequence shown here is derived from an EMBL/GenBank/DDBJ whole genome shotgun (WGS) entry which is preliminary data.</text>
</comment>
<feature type="compositionally biased region" description="Low complexity" evidence="1">
    <location>
        <begin position="15"/>
        <end position="28"/>
    </location>
</feature>
<name>A0A1V2I8C5_9ACTN</name>